<reference evidence="3 4" key="1">
    <citation type="submission" date="2020-12" db="EMBL/GenBank/DDBJ databases">
        <title>Concerted genomic and epigenomic changes stabilize Arabidopsis allopolyploids.</title>
        <authorList>
            <person name="Chen Z."/>
        </authorList>
    </citation>
    <scope>NUCLEOTIDE SEQUENCE [LARGE SCALE GENOMIC DNA]</scope>
    <source>
        <strain evidence="3">Allo738</strain>
        <tissue evidence="3">Leaf</tissue>
    </source>
</reference>
<dbReference type="PANTHER" id="PTHR33223">
    <property type="entry name" value="CCHC-TYPE DOMAIN-CONTAINING PROTEIN"/>
    <property type="match status" value="1"/>
</dbReference>
<keyword evidence="4" id="KW-1185">Reference proteome</keyword>
<dbReference type="AlphaFoldDB" id="A0A8T2GML1"/>
<feature type="region of interest" description="Disordered" evidence="1">
    <location>
        <begin position="333"/>
        <end position="355"/>
    </location>
</feature>
<organism evidence="3 4">
    <name type="scientific">Arabidopsis thaliana x Arabidopsis arenosa</name>
    <dbReference type="NCBI Taxonomy" id="1240361"/>
    <lineage>
        <taxon>Eukaryota</taxon>
        <taxon>Viridiplantae</taxon>
        <taxon>Streptophyta</taxon>
        <taxon>Embryophyta</taxon>
        <taxon>Tracheophyta</taxon>
        <taxon>Spermatophyta</taxon>
        <taxon>Magnoliopsida</taxon>
        <taxon>eudicotyledons</taxon>
        <taxon>Gunneridae</taxon>
        <taxon>Pentapetalae</taxon>
        <taxon>rosids</taxon>
        <taxon>malvids</taxon>
        <taxon>Brassicales</taxon>
        <taxon>Brassicaceae</taxon>
        <taxon>Camelineae</taxon>
        <taxon>Arabidopsis</taxon>
    </lineage>
</organism>
<feature type="domain" description="Retrotransposon gag" evidence="2">
    <location>
        <begin position="202"/>
        <end position="275"/>
    </location>
</feature>
<protein>
    <submittedName>
        <fullName evidence="3">Retrotransposon gag domain</fullName>
    </submittedName>
</protein>
<name>A0A8T2GML1_9BRAS</name>
<dbReference type="Proteomes" id="UP000694240">
    <property type="component" value="Chromosome 1"/>
</dbReference>
<evidence type="ECO:0000256" key="1">
    <source>
        <dbReference type="SAM" id="MobiDB-lite"/>
    </source>
</evidence>
<dbReference type="PANTHER" id="PTHR33223:SF11">
    <property type="entry name" value="ELEMENT PROTEIN, PUTATIVE-RELATED"/>
    <property type="match status" value="1"/>
</dbReference>
<sequence length="403" mass="45871">MMDNDAAKKQLEFLKGGFKLLCQSEVQFSEMLTSMEETLKRVWITMIEAQFLGGEYSEKDKLACVSGFLGSQAKCWFHKEQLWIPFNSWSQVKDGLLLTFGNNRDKKPDIAFATNLLARYNSSPTRRHWNGIKHIFRYLQAIQLPTFAREEFAIHPAYYNLVPRGKFRGAPDESPLDHLEVFEDLVSSIKADGVQADYLLCKVFPHSLAGRGTSWLRQLEAGSLTNWTDTKNAFMNHFLDDSVTELLREKISSFSQEPREGLKGAWIRFKSYRRFEESNRQYQFCFNGASNGNFMTKSPSEALVLINNVVTSLSTQDIDSSRRKLAKDPIISREEQGSTHIASPAIPASIQAHPPPIAKSRTEAMLEELLGLLKTDIPQLRTEIRKREKSAFTKESINSVESV</sequence>
<proteinExistence type="predicted"/>
<evidence type="ECO:0000259" key="2">
    <source>
        <dbReference type="Pfam" id="PF03732"/>
    </source>
</evidence>
<accession>A0A8T2GML1</accession>
<dbReference type="EMBL" id="JAEFBK010000001">
    <property type="protein sequence ID" value="KAG7648492.1"/>
    <property type="molecule type" value="Genomic_DNA"/>
</dbReference>
<dbReference type="InterPro" id="IPR005162">
    <property type="entry name" value="Retrotrans_gag_dom"/>
</dbReference>
<gene>
    <name evidence="3" type="ORF">ISN45_At01g034580</name>
</gene>
<dbReference type="Pfam" id="PF03732">
    <property type="entry name" value="Retrotrans_gag"/>
    <property type="match status" value="1"/>
</dbReference>
<evidence type="ECO:0000313" key="3">
    <source>
        <dbReference type="EMBL" id="KAG7648492.1"/>
    </source>
</evidence>
<comment type="caution">
    <text evidence="3">The sequence shown here is derived from an EMBL/GenBank/DDBJ whole genome shotgun (WGS) entry which is preliminary data.</text>
</comment>
<evidence type="ECO:0000313" key="4">
    <source>
        <dbReference type="Proteomes" id="UP000694240"/>
    </source>
</evidence>
<feature type="compositionally biased region" description="Low complexity" evidence="1">
    <location>
        <begin position="340"/>
        <end position="352"/>
    </location>
</feature>